<evidence type="ECO:0000256" key="4">
    <source>
        <dbReference type="SAM" id="MobiDB-lite"/>
    </source>
</evidence>
<keyword evidence="2" id="KW-0511">Multifunctional enzyme</keyword>
<evidence type="ECO:0000256" key="3">
    <source>
        <dbReference type="ARBA" id="ARBA00023315"/>
    </source>
</evidence>
<evidence type="ECO:0000256" key="1">
    <source>
        <dbReference type="ARBA" id="ARBA00022679"/>
    </source>
</evidence>
<dbReference type="GO" id="GO:0016746">
    <property type="term" value="F:acyltransferase activity"/>
    <property type="evidence" value="ECO:0007669"/>
    <property type="project" value="UniProtKB-KW"/>
</dbReference>
<dbReference type="InterPro" id="IPR050091">
    <property type="entry name" value="PKS_NRPS_Biosynth_Enz"/>
</dbReference>
<evidence type="ECO:0000313" key="7">
    <source>
        <dbReference type="Proteomes" id="UP001382904"/>
    </source>
</evidence>
<feature type="compositionally biased region" description="Pro residues" evidence="4">
    <location>
        <begin position="422"/>
        <end position="437"/>
    </location>
</feature>
<dbReference type="InterPro" id="IPR014043">
    <property type="entry name" value="Acyl_transferase_dom"/>
</dbReference>
<feature type="compositionally biased region" description="Polar residues" evidence="4">
    <location>
        <begin position="400"/>
        <end position="410"/>
    </location>
</feature>
<evidence type="ECO:0000256" key="2">
    <source>
        <dbReference type="ARBA" id="ARBA00023268"/>
    </source>
</evidence>
<evidence type="ECO:0000259" key="5">
    <source>
        <dbReference type="SMART" id="SM00827"/>
    </source>
</evidence>
<feature type="domain" description="Malonyl-CoA:ACP transacylase (MAT)" evidence="5">
    <location>
        <begin position="56"/>
        <end position="362"/>
    </location>
</feature>
<dbReference type="EMBL" id="JBBKAM010000002">
    <property type="protein sequence ID" value="MEJ8641968.1"/>
    <property type="molecule type" value="Genomic_DNA"/>
</dbReference>
<dbReference type="SUPFAM" id="SSF52151">
    <property type="entry name" value="FabD/lysophospholipase-like"/>
    <property type="match status" value="1"/>
</dbReference>
<dbReference type="Gene3D" id="3.30.70.3290">
    <property type="match status" value="1"/>
</dbReference>
<dbReference type="InterPro" id="IPR016035">
    <property type="entry name" value="Acyl_Trfase/lysoPLipase"/>
</dbReference>
<dbReference type="Proteomes" id="UP001382904">
    <property type="component" value="Unassembled WGS sequence"/>
</dbReference>
<organism evidence="6 7">
    <name type="scientific">Streptomyces caledonius</name>
    <dbReference type="NCBI Taxonomy" id="3134107"/>
    <lineage>
        <taxon>Bacteria</taxon>
        <taxon>Bacillati</taxon>
        <taxon>Actinomycetota</taxon>
        <taxon>Actinomycetes</taxon>
        <taxon>Kitasatosporales</taxon>
        <taxon>Streptomycetaceae</taxon>
        <taxon>Streptomyces</taxon>
    </lineage>
</organism>
<dbReference type="SUPFAM" id="SSF55048">
    <property type="entry name" value="Probable ACP-binding domain of malonyl-CoA ACP transacylase"/>
    <property type="match status" value="1"/>
</dbReference>
<gene>
    <name evidence="6" type="ORF">WKI68_11820</name>
</gene>
<dbReference type="EC" id="2.3.1.-" evidence="6"/>
<evidence type="ECO:0000313" key="6">
    <source>
        <dbReference type="EMBL" id="MEJ8641968.1"/>
    </source>
</evidence>
<dbReference type="InterPro" id="IPR001227">
    <property type="entry name" value="Ac_transferase_dom_sf"/>
</dbReference>
<dbReference type="Gene3D" id="3.40.366.10">
    <property type="entry name" value="Malonyl-Coenzyme A Acyl Carrier Protein, domain 2"/>
    <property type="match status" value="1"/>
</dbReference>
<keyword evidence="1 6" id="KW-0808">Transferase</keyword>
<accession>A0ABU8U266</accession>
<feature type="compositionally biased region" description="Polar residues" evidence="4">
    <location>
        <begin position="452"/>
        <end position="461"/>
    </location>
</feature>
<dbReference type="PANTHER" id="PTHR43775">
    <property type="entry name" value="FATTY ACID SYNTHASE"/>
    <property type="match status" value="1"/>
</dbReference>
<dbReference type="InterPro" id="IPR016036">
    <property type="entry name" value="Malonyl_transacylase_ACP-bd"/>
</dbReference>
<name>A0ABU8U266_9ACTN</name>
<dbReference type="Pfam" id="PF00698">
    <property type="entry name" value="Acyl_transf_1"/>
    <property type="match status" value="1"/>
</dbReference>
<keyword evidence="3 6" id="KW-0012">Acyltransferase</keyword>
<protein>
    <submittedName>
        <fullName evidence="6">Acyltransferase domain-containing protein</fullName>
        <ecNumber evidence="6">2.3.1.-</ecNumber>
    </submittedName>
</protein>
<reference evidence="6 7" key="1">
    <citation type="submission" date="2024-03" db="EMBL/GenBank/DDBJ databases">
        <title>Novel Streptomyces species of biotechnological and ecological value are a feature of Machair soil.</title>
        <authorList>
            <person name="Prole J.R."/>
            <person name="Goodfellow M."/>
            <person name="Allenby N."/>
            <person name="Ward A.C."/>
        </authorList>
    </citation>
    <scope>NUCLEOTIDE SEQUENCE [LARGE SCALE GENOMIC DNA]</scope>
    <source>
        <strain evidence="6 7">MS1.HAVA.3</strain>
    </source>
</reference>
<dbReference type="PANTHER" id="PTHR43775:SF51">
    <property type="entry name" value="INACTIVE PHENOLPHTHIOCEROL SYNTHESIS POLYKETIDE SYNTHASE TYPE I PKS1-RELATED"/>
    <property type="match status" value="1"/>
</dbReference>
<dbReference type="SMART" id="SM00827">
    <property type="entry name" value="PKS_AT"/>
    <property type="match status" value="1"/>
</dbReference>
<feature type="region of interest" description="Disordered" evidence="4">
    <location>
        <begin position="379"/>
        <end position="461"/>
    </location>
</feature>
<comment type="caution">
    <text evidence="6">The sequence shown here is derived from an EMBL/GenBank/DDBJ whole genome shotgun (WGS) entry which is preliminary data.</text>
</comment>
<sequence>MAHSLATTRAALDHRAVVLASGHEDAVRALTALAAGERPVDAVRGVARTGGRTAFLFTGQGAQRIGMGRELHAAFPVFAAALDSVCAVLDKELEHPLRTVMWAGAESPEAALLDRTEYTQCALFAVEVALFRLLESWGVRPDFVAGHSIGELAAAHVAGILELDDAAALVAARGRLMQALPEDGAMVAVAASEEEVRAALADGGHDGGHDGAAIAAVNGPASVVVSGTEEAVLSLAARFTGQGRKTQRLRVSHAFHSPLMEPMLAEFAQIAGRLTYHRPVLPFVSTVTGREASERDLCTPGYWVGQVREAVRFADGVRTLEHAGVTRFVELGPDAVLTGMTRTCLEDGAEDLWVTPLMRRGRGEAATLLRAVAEIHTSGGRLDWGGSSTAAEHAPCTCRRTPSSARSTGWTRADPERERPRPGPTRSPTPCSAPPWNSPTRAARSSPACSRWTASPGSPTT</sequence>
<keyword evidence="7" id="KW-1185">Reference proteome</keyword>
<proteinExistence type="predicted"/>